<dbReference type="SUPFAM" id="SSF50685">
    <property type="entry name" value="Barwin-like endoglucanases"/>
    <property type="match status" value="1"/>
</dbReference>
<dbReference type="EMBL" id="JADQBC010000011">
    <property type="protein sequence ID" value="MBR8826807.1"/>
    <property type="molecule type" value="Genomic_DNA"/>
</dbReference>
<dbReference type="CDD" id="cd14485">
    <property type="entry name" value="mltA_like_LT_A"/>
    <property type="match status" value="1"/>
</dbReference>
<dbReference type="PIRSF" id="PIRSF019422">
    <property type="entry name" value="MltA"/>
    <property type="match status" value="1"/>
</dbReference>
<gene>
    <name evidence="7" type="ORF">DSM107014_02710</name>
</gene>
<dbReference type="PANTHER" id="PTHR30124:SF0">
    <property type="entry name" value="MEMBRANE-BOUND LYTIC MUREIN TRANSGLYCOSYLASE A"/>
    <property type="match status" value="1"/>
</dbReference>
<dbReference type="Pfam" id="PF06725">
    <property type="entry name" value="3D"/>
    <property type="match status" value="1"/>
</dbReference>
<dbReference type="AlphaFoldDB" id="A0A941GN76"/>
<dbReference type="Gene3D" id="2.40.240.50">
    <property type="entry name" value="Barwin-like endoglucanases"/>
    <property type="match status" value="1"/>
</dbReference>
<evidence type="ECO:0000256" key="2">
    <source>
        <dbReference type="ARBA" id="ARBA00012587"/>
    </source>
</evidence>
<dbReference type="GO" id="GO:0008933">
    <property type="term" value="F:peptidoglycan lytic transglycosylase activity"/>
    <property type="evidence" value="ECO:0007669"/>
    <property type="project" value="TreeGrafter"/>
</dbReference>
<protein>
    <recommendedName>
        <fullName evidence="2">peptidoglycan lytic exotransglycosylase</fullName>
        <ecNumber evidence="2">4.2.2.n1</ecNumber>
    </recommendedName>
    <alternativeName>
        <fullName evidence="5">Murein hydrolase A</fullName>
    </alternativeName>
</protein>
<dbReference type="GO" id="GO:0009253">
    <property type="term" value="P:peptidoglycan catabolic process"/>
    <property type="evidence" value="ECO:0007669"/>
    <property type="project" value="TreeGrafter"/>
</dbReference>
<dbReference type="GO" id="GO:0004553">
    <property type="term" value="F:hydrolase activity, hydrolyzing O-glycosyl compounds"/>
    <property type="evidence" value="ECO:0007669"/>
    <property type="project" value="InterPro"/>
</dbReference>
<dbReference type="InterPro" id="IPR010611">
    <property type="entry name" value="3D_dom"/>
</dbReference>
<accession>A0A941GN76</accession>
<evidence type="ECO:0000313" key="8">
    <source>
        <dbReference type="Proteomes" id="UP000767446"/>
    </source>
</evidence>
<comment type="catalytic activity">
    <reaction evidence="1">
        <text>Exolytic cleavage of the (1-&gt;4)-beta-glycosidic linkage between N-acetylmuramic acid (MurNAc) and N-acetylglucosamine (GlcNAc) residues in peptidoglycan, from either the reducing or the non-reducing ends of the peptidoglycan chains, with concomitant formation of a 1,6-anhydrobond in the MurNAc residue.</text>
        <dbReference type="EC" id="4.2.2.n1"/>
    </reaction>
</comment>
<reference evidence="7" key="1">
    <citation type="submission" date="2021-02" db="EMBL/GenBank/DDBJ databases">
        <title>Metagenome analyses of Stigonema ocellatum DSM 106950, Chlorogloea purpurea SAG 13.99 and Gomphosphaeria aponina DSM 107014.</title>
        <authorList>
            <person name="Marter P."/>
            <person name="Huang S."/>
        </authorList>
    </citation>
    <scope>NUCLEOTIDE SEQUENCE</scope>
    <source>
        <strain evidence="7">JP213</strain>
    </source>
</reference>
<dbReference type="GO" id="GO:0009254">
    <property type="term" value="P:peptidoglycan turnover"/>
    <property type="evidence" value="ECO:0007669"/>
    <property type="project" value="InterPro"/>
</dbReference>
<evidence type="ECO:0000256" key="5">
    <source>
        <dbReference type="ARBA" id="ARBA00030918"/>
    </source>
</evidence>
<dbReference type="Proteomes" id="UP000767446">
    <property type="component" value="Unassembled WGS sequence"/>
</dbReference>
<dbReference type="Pfam" id="PF03562">
    <property type="entry name" value="MltA"/>
    <property type="match status" value="1"/>
</dbReference>
<dbReference type="GO" id="GO:0019867">
    <property type="term" value="C:outer membrane"/>
    <property type="evidence" value="ECO:0007669"/>
    <property type="project" value="InterPro"/>
</dbReference>
<keyword evidence="4" id="KW-0961">Cell wall biogenesis/degradation</keyword>
<dbReference type="InterPro" id="IPR026044">
    <property type="entry name" value="MltA"/>
</dbReference>
<dbReference type="PANTHER" id="PTHR30124">
    <property type="entry name" value="MEMBRANE-BOUND LYTIC MUREIN TRANSGLYCOSYLASE A"/>
    <property type="match status" value="1"/>
</dbReference>
<evidence type="ECO:0000256" key="1">
    <source>
        <dbReference type="ARBA" id="ARBA00001420"/>
    </source>
</evidence>
<evidence type="ECO:0000256" key="4">
    <source>
        <dbReference type="ARBA" id="ARBA00023316"/>
    </source>
</evidence>
<dbReference type="InterPro" id="IPR036908">
    <property type="entry name" value="RlpA-like_sf"/>
</dbReference>
<proteinExistence type="predicted"/>
<name>A0A941GN76_9CHRO</name>
<feature type="domain" description="Lytic transglycosylase MltA" evidence="6">
    <location>
        <begin position="137"/>
        <end position="277"/>
    </location>
</feature>
<evidence type="ECO:0000313" key="7">
    <source>
        <dbReference type="EMBL" id="MBR8826807.1"/>
    </source>
</evidence>
<dbReference type="EC" id="4.2.2.n1" evidence="2"/>
<keyword evidence="3" id="KW-0456">Lyase</keyword>
<organism evidence="7 8">
    <name type="scientific">Gomphosphaeria aponina SAG 52.96 = DSM 107014</name>
    <dbReference type="NCBI Taxonomy" id="1521640"/>
    <lineage>
        <taxon>Bacteria</taxon>
        <taxon>Bacillati</taxon>
        <taxon>Cyanobacteriota</taxon>
        <taxon>Cyanophyceae</taxon>
        <taxon>Oscillatoriophycideae</taxon>
        <taxon>Chroococcales</taxon>
        <taxon>Gomphosphaeriaceae</taxon>
        <taxon>Gomphosphaeria</taxon>
    </lineage>
</organism>
<evidence type="ECO:0000256" key="3">
    <source>
        <dbReference type="ARBA" id="ARBA00023239"/>
    </source>
</evidence>
<dbReference type="InterPro" id="IPR005300">
    <property type="entry name" value="MltA_B"/>
</dbReference>
<comment type="caution">
    <text evidence="7">The sequence shown here is derived from an EMBL/GenBank/DDBJ whole genome shotgun (WGS) entry which is preliminary data.</text>
</comment>
<dbReference type="CDD" id="cd14668">
    <property type="entry name" value="mlta_B"/>
    <property type="match status" value="1"/>
</dbReference>
<evidence type="ECO:0000259" key="6">
    <source>
        <dbReference type="SMART" id="SM00925"/>
    </source>
</evidence>
<sequence length="380" mass="42272">MKQKKTWLLLALGLILMPHKLWAGEMPLREVEKTQSCLANLVDEQLSENVGEREKLLEAINYSLAYLQSNSAAEDYEGLGIKRDRVERSLLRFQELLLSKPTQIEFQAALEQEFVCYQSLGKDGQGTVLFTGYFEPVYRASRRQTAEYAYPLYRKPADFDSWGKPHPTRLELEGEDGLARDSILSGYELVWLGDRLEAFLIQVQGSAKLELTDGTIMTVGYDGSTDYPYLSIGGELVKDGKFKLEEISLPVLIDYFQAHPGELDEYLPRNNRFIFFRDTQGAPPRGSLGVPVTSDRSIATDKTLMPPGGLALIKTTIPSVNGLGEIEMVQVSQYVLDQDTGSGIKGAGRVDIFMGSGEVAGERAGVMNATGELYYLLLNN</sequence>
<dbReference type="SMART" id="SM00925">
    <property type="entry name" value="MltA"/>
    <property type="match status" value="1"/>
</dbReference>
<dbReference type="Gene3D" id="2.40.40.10">
    <property type="entry name" value="RlpA-like domain"/>
    <property type="match status" value="2"/>
</dbReference>
<dbReference type="GO" id="GO:0071555">
    <property type="term" value="P:cell wall organization"/>
    <property type="evidence" value="ECO:0007669"/>
    <property type="project" value="UniProtKB-KW"/>
</dbReference>